<dbReference type="RefSeq" id="WP_184484448.1">
    <property type="nucleotide sequence ID" value="NZ_JACHIV010000001.1"/>
</dbReference>
<reference evidence="1 2" key="1">
    <citation type="submission" date="2020-08" db="EMBL/GenBank/DDBJ databases">
        <title>Sequencing the genomes of 1000 actinobacteria strains.</title>
        <authorList>
            <person name="Klenk H.-P."/>
        </authorList>
    </citation>
    <scope>NUCLEOTIDE SEQUENCE [LARGE SCALE GENOMIC DNA]</scope>
    <source>
        <strain evidence="1 2">DSM 45582</strain>
    </source>
</reference>
<dbReference type="AlphaFoldDB" id="A0A840NR22"/>
<sequence>MDTTYFQYRAGIVSQSHRVVHCAFGEAEESAAWTSWCRREFPGHLVEITAKPGECPEAGQATPCAPCVQCLLAFTAAIESPADDPMPVRAPDEKPVAVILRKAQWLLDDAADHINQGRCGKTEYAELATTLDDLAKMMRERAEVPHVVEEPHD</sequence>
<comment type="caution">
    <text evidence="1">The sequence shown here is derived from an EMBL/GenBank/DDBJ whole genome shotgun (WGS) entry which is preliminary data.</text>
</comment>
<dbReference type="Proteomes" id="UP000580474">
    <property type="component" value="Unassembled WGS sequence"/>
</dbReference>
<keyword evidence="2" id="KW-1185">Reference proteome</keyword>
<evidence type="ECO:0000313" key="2">
    <source>
        <dbReference type="Proteomes" id="UP000580474"/>
    </source>
</evidence>
<dbReference type="EMBL" id="JACHIV010000001">
    <property type="protein sequence ID" value="MBB5072838.1"/>
    <property type="molecule type" value="Genomic_DNA"/>
</dbReference>
<organism evidence="1 2">
    <name type="scientific">Saccharopolyspora gloriosae</name>
    <dbReference type="NCBI Taxonomy" id="455344"/>
    <lineage>
        <taxon>Bacteria</taxon>
        <taxon>Bacillati</taxon>
        <taxon>Actinomycetota</taxon>
        <taxon>Actinomycetes</taxon>
        <taxon>Pseudonocardiales</taxon>
        <taxon>Pseudonocardiaceae</taxon>
        <taxon>Saccharopolyspora</taxon>
    </lineage>
</organism>
<gene>
    <name evidence="1" type="ORF">BJ969_005926</name>
</gene>
<name>A0A840NR22_9PSEU</name>
<protein>
    <submittedName>
        <fullName evidence="1">Uncharacterized protein</fullName>
    </submittedName>
</protein>
<accession>A0A840NR22</accession>
<proteinExistence type="predicted"/>
<evidence type="ECO:0000313" key="1">
    <source>
        <dbReference type="EMBL" id="MBB5072838.1"/>
    </source>
</evidence>